<evidence type="ECO:0000313" key="5">
    <source>
        <dbReference type="EMBL" id="QDT03482.1"/>
    </source>
</evidence>
<dbReference type="PANTHER" id="PTHR43491:SF1">
    <property type="entry name" value="UDP-N-ACETYL-D-MANNOSAMINE DEHYDROGENASE"/>
    <property type="match status" value="1"/>
</dbReference>
<dbReference type="SUPFAM" id="SSF52413">
    <property type="entry name" value="UDP-glucose/GDP-mannose dehydrogenase C-terminal domain"/>
    <property type="match status" value="1"/>
</dbReference>
<name>A0A517N8N4_9BACT</name>
<proteinExistence type="inferred from homology"/>
<sequence length="448" mass="49145">MPDLSPVASQLAARIESKDAKIGIVGLGYVGLPLISAFTNAGFSCLGLDVDQKKVDSLLAGKSYIRHIASETVAKWIGDSQLEPTSDMSRLAEADVILICVPTPLSETRDPDLAYVTGTTDAIAKVLRPGQIIILESTTYPTTTRDVMLPILEANPAGLKAGEDYFVAYSPEREDPGNPDYTAAGIPKVVGGCDATATHLACKVYEQAIVQIVPVSSAEVAEACKILENTYRSVNIALVNELKVLFDKMGIDVWEVINAAKTKPFGFQAFYPGPGLGGHCIPIDPFYLSWLARREKMQTRFIELAGEVNTRMPEYVISRLAEALNDAGKPIRRSRILILGMAYKKDVDDSRESPSFELMDMLLERGGDVSYNDPHIPELPSKRAYEDLPSLKSVDLTPEYLRAMDCVLIATDHSDYDYDFIVKHSPLVIDTRNATEFVTQGRDKIHKA</sequence>
<evidence type="ECO:0000256" key="1">
    <source>
        <dbReference type="ARBA" id="ARBA00023002"/>
    </source>
</evidence>
<dbReference type="Gene3D" id="3.40.50.720">
    <property type="entry name" value="NAD(P)-binding Rossmann-like Domain"/>
    <property type="match status" value="2"/>
</dbReference>
<dbReference type="GO" id="GO:0000271">
    <property type="term" value="P:polysaccharide biosynthetic process"/>
    <property type="evidence" value="ECO:0007669"/>
    <property type="project" value="InterPro"/>
</dbReference>
<reference evidence="5 6" key="1">
    <citation type="submission" date="2019-02" db="EMBL/GenBank/DDBJ databases">
        <title>Deep-cultivation of Planctomycetes and their phenomic and genomic characterization uncovers novel biology.</title>
        <authorList>
            <person name="Wiegand S."/>
            <person name="Jogler M."/>
            <person name="Boedeker C."/>
            <person name="Pinto D."/>
            <person name="Vollmers J."/>
            <person name="Rivas-Marin E."/>
            <person name="Kohn T."/>
            <person name="Peeters S.H."/>
            <person name="Heuer A."/>
            <person name="Rast P."/>
            <person name="Oberbeckmann S."/>
            <person name="Bunk B."/>
            <person name="Jeske O."/>
            <person name="Meyerdierks A."/>
            <person name="Storesund J.E."/>
            <person name="Kallscheuer N."/>
            <person name="Luecker S."/>
            <person name="Lage O.M."/>
            <person name="Pohl T."/>
            <person name="Merkel B.J."/>
            <person name="Hornburger P."/>
            <person name="Mueller R.-W."/>
            <person name="Bruemmer F."/>
            <person name="Labrenz M."/>
            <person name="Spormann A.M."/>
            <person name="Op den Camp H."/>
            <person name="Overmann J."/>
            <person name="Amann R."/>
            <person name="Jetten M.S.M."/>
            <person name="Mascher T."/>
            <person name="Medema M.H."/>
            <person name="Devos D.P."/>
            <person name="Kaster A.-K."/>
            <person name="Ovreas L."/>
            <person name="Rohde M."/>
            <person name="Galperin M.Y."/>
            <person name="Jogler C."/>
        </authorList>
    </citation>
    <scope>NUCLEOTIDE SEQUENCE [LARGE SCALE GENOMIC DNA]</scope>
    <source>
        <strain evidence="5 6">K22_7</strain>
    </source>
</reference>
<evidence type="ECO:0000256" key="2">
    <source>
        <dbReference type="ARBA" id="ARBA00023027"/>
    </source>
</evidence>
<gene>
    <name evidence="5" type="primary">wbpA_1</name>
    <name evidence="5" type="ORF">K227x_18660</name>
</gene>
<keyword evidence="1 5" id="KW-0560">Oxidoreductase</keyword>
<dbReference type="SUPFAM" id="SSF51735">
    <property type="entry name" value="NAD(P)-binding Rossmann-fold domains"/>
    <property type="match status" value="1"/>
</dbReference>
<dbReference type="GO" id="GO:0016628">
    <property type="term" value="F:oxidoreductase activity, acting on the CH-CH group of donors, NAD or NADP as acceptor"/>
    <property type="evidence" value="ECO:0007669"/>
    <property type="project" value="InterPro"/>
</dbReference>
<dbReference type="PIRSF" id="PIRSF500136">
    <property type="entry name" value="UDP_ManNAc_DH"/>
    <property type="match status" value="1"/>
</dbReference>
<dbReference type="OrthoDB" id="9803238at2"/>
<dbReference type="InterPro" id="IPR028359">
    <property type="entry name" value="UDP_ManNAc/GlcNAc_DH"/>
</dbReference>
<dbReference type="Proteomes" id="UP000318538">
    <property type="component" value="Chromosome"/>
</dbReference>
<dbReference type="InterPro" id="IPR014027">
    <property type="entry name" value="UDP-Glc/GDP-Man_DH_C"/>
</dbReference>
<protein>
    <submittedName>
        <fullName evidence="5">UDP-N-acetyl-D-glucosamine 6-dehydrogenase</fullName>
        <ecNumber evidence="5">1.1.1.136</ecNumber>
    </submittedName>
</protein>
<evidence type="ECO:0000259" key="4">
    <source>
        <dbReference type="SMART" id="SM00984"/>
    </source>
</evidence>
<dbReference type="GO" id="GO:0051287">
    <property type="term" value="F:NAD binding"/>
    <property type="evidence" value="ECO:0007669"/>
    <property type="project" value="InterPro"/>
</dbReference>
<evidence type="ECO:0000313" key="6">
    <source>
        <dbReference type="Proteomes" id="UP000318538"/>
    </source>
</evidence>
<dbReference type="EMBL" id="CP036525">
    <property type="protein sequence ID" value="QDT03482.1"/>
    <property type="molecule type" value="Genomic_DNA"/>
</dbReference>
<dbReference type="GO" id="GO:0047004">
    <property type="term" value="F:UDP-N-acetylglucosamine 6-dehydrogenase activity"/>
    <property type="evidence" value="ECO:0007669"/>
    <property type="project" value="UniProtKB-EC"/>
</dbReference>
<dbReference type="InterPro" id="IPR014026">
    <property type="entry name" value="UDP-Glc/GDP-Man_DH_dimer"/>
</dbReference>
<dbReference type="InterPro" id="IPR008927">
    <property type="entry name" value="6-PGluconate_DH-like_C_sf"/>
</dbReference>
<dbReference type="Pfam" id="PF00984">
    <property type="entry name" value="UDPG_MGDP_dh"/>
    <property type="match status" value="1"/>
</dbReference>
<dbReference type="KEGG" id="rlc:K227x_18660"/>
<dbReference type="EC" id="1.1.1.136" evidence="5"/>
<dbReference type="Pfam" id="PF03721">
    <property type="entry name" value="UDPG_MGDP_dh_N"/>
    <property type="match status" value="1"/>
</dbReference>
<dbReference type="NCBIfam" id="TIGR03026">
    <property type="entry name" value="NDP-sugDHase"/>
    <property type="match status" value="1"/>
</dbReference>
<feature type="domain" description="UDP-glucose/GDP-mannose dehydrogenase C-terminal" evidence="4">
    <location>
        <begin position="337"/>
        <end position="437"/>
    </location>
</feature>
<dbReference type="SUPFAM" id="SSF48179">
    <property type="entry name" value="6-phosphogluconate dehydrogenase C-terminal domain-like"/>
    <property type="match status" value="1"/>
</dbReference>
<keyword evidence="6" id="KW-1185">Reference proteome</keyword>
<keyword evidence="2" id="KW-0520">NAD</keyword>
<dbReference type="PIRSF" id="PIRSF000124">
    <property type="entry name" value="UDPglc_GDPman_dh"/>
    <property type="match status" value="1"/>
</dbReference>
<dbReference type="AlphaFoldDB" id="A0A517N8N4"/>
<comment type="similarity">
    <text evidence="3">Belongs to the UDP-glucose/GDP-mannose dehydrogenase family.</text>
</comment>
<dbReference type="PANTHER" id="PTHR43491">
    <property type="entry name" value="UDP-N-ACETYL-D-MANNOSAMINE DEHYDROGENASE"/>
    <property type="match status" value="1"/>
</dbReference>
<organism evidence="5 6">
    <name type="scientific">Rubripirellula lacrimiformis</name>
    <dbReference type="NCBI Taxonomy" id="1930273"/>
    <lineage>
        <taxon>Bacteria</taxon>
        <taxon>Pseudomonadati</taxon>
        <taxon>Planctomycetota</taxon>
        <taxon>Planctomycetia</taxon>
        <taxon>Pirellulales</taxon>
        <taxon>Pirellulaceae</taxon>
        <taxon>Rubripirellula</taxon>
    </lineage>
</organism>
<dbReference type="InterPro" id="IPR036220">
    <property type="entry name" value="UDP-Glc/GDP-Man_DH_C_sf"/>
</dbReference>
<evidence type="ECO:0000256" key="3">
    <source>
        <dbReference type="PIRNR" id="PIRNR000124"/>
    </source>
</evidence>
<dbReference type="Pfam" id="PF03720">
    <property type="entry name" value="UDPG_MGDP_dh_C"/>
    <property type="match status" value="1"/>
</dbReference>
<dbReference type="InterPro" id="IPR036291">
    <property type="entry name" value="NAD(P)-bd_dom_sf"/>
</dbReference>
<accession>A0A517N8N4</accession>
<dbReference type="SMART" id="SM00984">
    <property type="entry name" value="UDPG_MGDP_dh_C"/>
    <property type="match status" value="1"/>
</dbReference>
<dbReference type="InterPro" id="IPR001732">
    <property type="entry name" value="UDP-Glc/GDP-Man_DH_N"/>
</dbReference>
<dbReference type="InterPro" id="IPR017476">
    <property type="entry name" value="UDP-Glc/GDP-Man"/>
</dbReference>
<dbReference type="RefSeq" id="WP_145169155.1">
    <property type="nucleotide sequence ID" value="NZ_CP036525.1"/>
</dbReference>